<evidence type="ECO:0000313" key="4">
    <source>
        <dbReference type="EMBL" id="RWS08151.1"/>
    </source>
</evidence>
<evidence type="ECO:0000313" key="2">
    <source>
        <dbReference type="EMBL" id="RWS07100.1"/>
    </source>
</evidence>
<accession>A0A3S3RZ37</accession>
<reference evidence="4 5" key="1">
    <citation type="journal article" date="2018" name="Gigascience">
        <title>Genomes of trombidid mites reveal novel predicted allergens and laterally-transferred genes associated with secondary metabolism.</title>
        <authorList>
            <person name="Dong X."/>
            <person name="Chaisiri K."/>
            <person name="Xia D."/>
            <person name="Armstrong S.D."/>
            <person name="Fang Y."/>
            <person name="Donnelly M.J."/>
            <person name="Kadowaki T."/>
            <person name="McGarry J.W."/>
            <person name="Darby A.C."/>
            <person name="Makepeace B.L."/>
        </authorList>
    </citation>
    <scope>NUCLEOTIDE SEQUENCE [LARGE SCALE GENOMIC DNA]</scope>
    <source>
        <strain evidence="4">UoL-WK</strain>
    </source>
</reference>
<dbReference type="PANTHER" id="PTHR13054:SF2">
    <property type="entry name" value="PROTEIN DGCR6"/>
    <property type="match status" value="1"/>
</dbReference>
<evidence type="ECO:0000256" key="1">
    <source>
        <dbReference type="ARBA" id="ARBA00005939"/>
    </source>
</evidence>
<dbReference type="EMBL" id="NCKU01003112">
    <property type="protein sequence ID" value="RWS08151.1"/>
    <property type="molecule type" value="Genomic_DNA"/>
</dbReference>
<dbReference type="Proteomes" id="UP000285301">
    <property type="component" value="Unassembled WGS sequence"/>
</dbReference>
<dbReference type="OrthoDB" id="21617at2759"/>
<organism evidence="4 5">
    <name type="scientific">Dinothrombium tinctorium</name>
    <dbReference type="NCBI Taxonomy" id="1965070"/>
    <lineage>
        <taxon>Eukaryota</taxon>
        <taxon>Metazoa</taxon>
        <taxon>Ecdysozoa</taxon>
        <taxon>Arthropoda</taxon>
        <taxon>Chelicerata</taxon>
        <taxon>Arachnida</taxon>
        <taxon>Acari</taxon>
        <taxon>Acariformes</taxon>
        <taxon>Trombidiformes</taxon>
        <taxon>Prostigmata</taxon>
        <taxon>Anystina</taxon>
        <taxon>Parasitengona</taxon>
        <taxon>Trombidioidea</taxon>
        <taxon>Trombidiidae</taxon>
        <taxon>Dinothrombium</taxon>
    </lineage>
</organism>
<dbReference type="InterPro" id="IPR010849">
    <property type="entry name" value="Gonadal"/>
</dbReference>
<comment type="caution">
    <text evidence="4">The sequence shown here is derived from an EMBL/GenBank/DDBJ whole genome shotgun (WGS) entry which is preliminary data.</text>
</comment>
<protein>
    <submittedName>
        <fullName evidence="4">Protein DGCR6-like isoform X2</fullName>
    </submittedName>
</protein>
<reference evidence="4" key="2">
    <citation type="submission" date="2018-11" db="EMBL/GenBank/DDBJ databases">
        <title>Trombidioid mite genomics.</title>
        <authorList>
            <person name="Dong X."/>
        </authorList>
    </citation>
    <scope>NUCLEOTIDE SEQUENCE</scope>
    <source>
        <strain evidence="4">UoL-WK</strain>
    </source>
</reference>
<sequence>MYSNYLLNEENENEEFAKRERLQQKHYKLLNELQTMASELPIQYQQRLPYELLSNLANCLLDDTIYQIVKGLKDIQHITEKNLFEKRQKAIENFKAMKFNLQKKHKEALSNGSMTSNAVRTAQIEFDKYIEDETRKLDMKAILELDQVVSEQQVTLERAGVPGFHVTNNPQEVQLQMHLLSFISRIETNSSLD</sequence>
<evidence type="ECO:0000313" key="5">
    <source>
        <dbReference type="Proteomes" id="UP000285301"/>
    </source>
</evidence>
<gene>
    <name evidence="4" type="ORF">B4U79_13515</name>
    <name evidence="2" type="ORF">B4U79_14475</name>
    <name evidence="3" type="ORF">B4U79_15396</name>
</gene>
<keyword evidence="5" id="KW-1185">Reference proteome</keyword>
<dbReference type="EMBL" id="NCKU01003216">
    <property type="protein sequence ID" value="RWS07948.1"/>
    <property type="molecule type" value="Genomic_DNA"/>
</dbReference>
<dbReference type="EMBL" id="NCKU01003670">
    <property type="protein sequence ID" value="RWS07100.1"/>
    <property type="molecule type" value="Genomic_DNA"/>
</dbReference>
<name>A0A3S3RZ37_9ACAR</name>
<dbReference type="Pfam" id="PF07324">
    <property type="entry name" value="DGCR6"/>
    <property type="match status" value="1"/>
</dbReference>
<dbReference type="PANTHER" id="PTHR13054">
    <property type="entry name" value="DIGEORGE SYNDROME CRITICAL REGION 6 DGCR6 FAMILY MEMBER"/>
    <property type="match status" value="1"/>
</dbReference>
<proteinExistence type="inferred from homology"/>
<comment type="similarity">
    <text evidence="1">Belongs to the gonadal family.</text>
</comment>
<evidence type="ECO:0000313" key="3">
    <source>
        <dbReference type="EMBL" id="RWS07948.1"/>
    </source>
</evidence>
<dbReference type="STRING" id="1965070.A0A3S3RZ37"/>
<dbReference type="AlphaFoldDB" id="A0A3S3RZ37"/>